<evidence type="ECO:0000313" key="2">
    <source>
        <dbReference type="EMBL" id="QEE24592.1"/>
    </source>
</evidence>
<dbReference type="RefSeq" id="WP_147627182.1">
    <property type="nucleotide sequence ID" value="NZ_CP042807.1"/>
</dbReference>
<dbReference type="AlphaFoldDB" id="A0A5B9DX31"/>
<sequence>MTQRFYEVPLSARTQRCTVTLLNVSYQLTITWRDAASQWLLDVADATGNALLQGLLLIPGTNLLGQYAHQGIGAGLLVMLDNGTDDTVTFDNLGSTSHLRFVVNA</sequence>
<dbReference type="Pfam" id="PF22479">
    <property type="entry name" value="Pam3_gp18"/>
    <property type="match status" value="1"/>
</dbReference>
<proteinExistence type="predicted"/>
<accession>A0A5B9DX31</accession>
<organism evidence="2 3">
    <name type="scientific">Rhodanobacter glycinis</name>
    <dbReference type="NCBI Taxonomy" id="582702"/>
    <lineage>
        <taxon>Bacteria</taxon>
        <taxon>Pseudomonadati</taxon>
        <taxon>Pseudomonadota</taxon>
        <taxon>Gammaproteobacteria</taxon>
        <taxon>Lysobacterales</taxon>
        <taxon>Rhodanobacteraceae</taxon>
        <taxon>Rhodanobacter</taxon>
    </lineage>
</organism>
<name>A0A5B9DX31_9GAMM</name>
<dbReference type="Proteomes" id="UP000321807">
    <property type="component" value="Chromosome"/>
</dbReference>
<dbReference type="EMBL" id="CP042807">
    <property type="protein sequence ID" value="QEE24592.1"/>
    <property type="molecule type" value="Genomic_DNA"/>
</dbReference>
<evidence type="ECO:0000313" key="3">
    <source>
        <dbReference type="Proteomes" id="UP000321807"/>
    </source>
</evidence>
<gene>
    <name evidence="2" type="ORF">CS053_08805</name>
</gene>
<feature type="domain" description="Cyanophage baseplate Pam3 plug gp18" evidence="1">
    <location>
        <begin position="6"/>
        <end position="102"/>
    </location>
</feature>
<dbReference type="KEGG" id="rgl:CS053_08805"/>
<reference evidence="2 3" key="1">
    <citation type="submission" date="2019-08" db="EMBL/GenBank/DDBJ databases">
        <title>Complete genome sequence of Rhodanobacter glycinis strain T01E-68 isolated from tomato root.</title>
        <authorList>
            <person name="Weon H.-Y."/>
            <person name="Lee S.A."/>
        </authorList>
    </citation>
    <scope>NUCLEOTIDE SEQUENCE [LARGE SCALE GENOMIC DNA]</scope>
    <source>
        <strain evidence="2 3">T01E-68</strain>
    </source>
</reference>
<dbReference type="InterPro" id="IPR054252">
    <property type="entry name" value="Pam3_gp18"/>
</dbReference>
<protein>
    <recommendedName>
        <fullName evidence="1">Cyanophage baseplate Pam3 plug gp18 domain-containing protein</fullName>
    </recommendedName>
</protein>
<evidence type="ECO:0000259" key="1">
    <source>
        <dbReference type="Pfam" id="PF22479"/>
    </source>
</evidence>